<evidence type="ECO:0000313" key="2">
    <source>
        <dbReference type="Proteomes" id="UP000291084"/>
    </source>
</evidence>
<reference evidence="1 2" key="1">
    <citation type="journal article" date="2015" name="Sci. Rep.">
        <title>The power of single molecule real-time sequencing technology in the de novo assembly of a eukaryotic genome.</title>
        <authorList>
            <person name="Sakai H."/>
            <person name="Naito K."/>
            <person name="Ogiso-Tanaka E."/>
            <person name="Takahashi Y."/>
            <person name="Iseki K."/>
            <person name="Muto C."/>
            <person name="Satou K."/>
            <person name="Teruya K."/>
            <person name="Shiroma A."/>
            <person name="Shimoji M."/>
            <person name="Hirano T."/>
            <person name="Itoh T."/>
            <person name="Kaga A."/>
            <person name="Tomooka N."/>
        </authorList>
    </citation>
    <scope>NUCLEOTIDE SEQUENCE [LARGE SCALE GENOMIC DNA]</scope>
    <source>
        <strain evidence="2">cv. Shumari</strain>
    </source>
</reference>
<dbReference type="EMBL" id="AP015034">
    <property type="protein sequence ID" value="BAT75061.1"/>
    <property type="molecule type" value="Genomic_DNA"/>
</dbReference>
<gene>
    <name evidence="1" type="primary">Vigan.01G286200</name>
    <name evidence="1" type="ORF">VIGAN_01286200</name>
</gene>
<dbReference type="AlphaFoldDB" id="A0A0S3R354"/>
<accession>A0A0S3R354</accession>
<protein>
    <submittedName>
        <fullName evidence="1">Uncharacterized protein</fullName>
    </submittedName>
</protein>
<sequence length="95" mass="10757">MFCLRVMGTPWLITWKKPHSLQALPISFTNPSMEDESETSWLVIGNRSITGIFSAWRVCNFGLCSGSWMKPGSTSPIILVTLMIEFFVDCGYIYI</sequence>
<organism evidence="1 2">
    <name type="scientific">Vigna angularis var. angularis</name>
    <dbReference type="NCBI Taxonomy" id="157739"/>
    <lineage>
        <taxon>Eukaryota</taxon>
        <taxon>Viridiplantae</taxon>
        <taxon>Streptophyta</taxon>
        <taxon>Embryophyta</taxon>
        <taxon>Tracheophyta</taxon>
        <taxon>Spermatophyta</taxon>
        <taxon>Magnoliopsida</taxon>
        <taxon>eudicotyledons</taxon>
        <taxon>Gunneridae</taxon>
        <taxon>Pentapetalae</taxon>
        <taxon>rosids</taxon>
        <taxon>fabids</taxon>
        <taxon>Fabales</taxon>
        <taxon>Fabaceae</taxon>
        <taxon>Papilionoideae</taxon>
        <taxon>50 kb inversion clade</taxon>
        <taxon>NPAAA clade</taxon>
        <taxon>indigoferoid/millettioid clade</taxon>
        <taxon>Phaseoleae</taxon>
        <taxon>Vigna</taxon>
    </lineage>
</organism>
<keyword evidence="2" id="KW-1185">Reference proteome</keyword>
<dbReference type="Proteomes" id="UP000291084">
    <property type="component" value="Chromosome 1"/>
</dbReference>
<proteinExistence type="predicted"/>
<name>A0A0S3R354_PHAAN</name>
<evidence type="ECO:0000313" key="1">
    <source>
        <dbReference type="EMBL" id="BAT75061.1"/>
    </source>
</evidence>